<dbReference type="Pfam" id="PF08240">
    <property type="entry name" value="ADH_N"/>
    <property type="match status" value="1"/>
</dbReference>
<dbReference type="InterPro" id="IPR011032">
    <property type="entry name" value="GroES-like_sf"/>
</dbReference>
<dbReference type="GO" id="GO:0016491">
    <property type="term" value="F:oxidoreductase activity"/>
    <property type="evidence" value="ECO:0007669"/>
    <property type="project" value="TreeGrafter"/>
</dbReference>
<dbReference type="InterPro" id="IPR051397">
    <property type="entry name" value="Zn-ADH-like_protein"/>
</dbReference>
<keyword evidence="3" id="KW-1185">Reference proteome</keyword>
<dbReference type="GO" id="GO:0005739">
    <property type="term" value="C:mitochondrion"/>
    <property type="evidence" value="ECO:0007669"/>
    <property type="project" value="TreeGrafter"/>
</dbReference>
<sequence>MMGGFIPMEMVVKGAFELIMDESKAGDCLWITNHQVKLPESFEKIVVHTLTHNFRNATGLVRAPLRLPIKSNYVLVKIIYAGVNARDVNFSSGRYFGGNNNDTAARLPFDAGFEAMRIIAVVGESVTDLKVGMQRGQDLFADCVMYTTMDWLYLRVVHTLTHNFRNATGLVRAPLRLPIKSNYVLVKIIYAGVNARDVNFSSCRYFGGNNNDTAAVFHSMQDLRWIIADNSCDLFIWDDKIVHSIGEISNS</sequence>
<organism evidence="2 3">
    <name type="scientific">Vicia faba</name>
    <name type="common">Broad bean</name>
    <name type="synonym">Faba vulgaris</name>
    <dbReference type="NCBI Taxonomy" id="3906"/>
    <lineage>
        <taxon>Eukaryota</taxon>
        <taxon>Viridiplantae</taxon>
        <taxon>Streptophyta</taxon>
        <taxon>Embryophyta</taxon>
        <taxon>Tracheophyta</taxon>
        <taxon>Spermatophyta</taxon>
        <taxon>Magnoliopsida</taxon>
        <taxon>eudicotyledons</taxon>
        <taxon>Gunneridae</taxon>
        <taxon>Pentapetalae</taxon>
        <taxon>rosids</taxon>
        <taxon>fabids</taxon>
        <taxon>Fabales</taxon>
        <taxon>Fabaceae</taxon>
        <taxon>Papilionoideae</taxon>
        <taxon>50 kb inversion clade</taxon>
        <taxon>NPAAA clade</taxon>
        <taxon>Hologalegina</taxon>
        <taxon>IRL clade</taxon>
        <taxon>Fabeae</taxon>
        <taxon>Vicia</taxon>
    </lineage>
</organism>
<evidence type="ECO:0000313" key="2">
    <source>
        <dbReference type="EMBL" id="CAI8608208.1"/>
    </source>
</evidence>
<dbReference type="PANTHER" id="PTHR43677:SF3">
    <property type="entry name" value="PROSTAGLANDIN REDUCTASE 3"/>
    <property type="match status" value="1"/>
</dbReference>
<evidence type="ECO:0000313" key="3">
    <source>
        <dbReference type="Proteomes" id="UP001157006"/>
    </source>
</evidence>
<dbReference type="Gene3D" id="3.90.180.10">
    <property type="entry name" value="Medium-chain alcohol dehydrogenases, catalytic domain"/>
    <property type="match status" value="2"/>
</dbReference>
<protein>
    <recommendedName>
        <fullName evidence="1">Alcohol dehydrogenase-like N-terminal domain-containing protein</fullName>
    </recommendedName>
</protein>
<gene>
    <name evidence="2" type="ORF">VFH_IV073280</name>
</gene>
<dbReference type="AlphaFoldDB" id="A0AAV1AF63"/>
<dbReference type="InterPro" id="IPR013154">
    <property type="entry name" value="ADH-like_N"/>
</dbReference>
<dbReference type="Proteomes" id="UP001157006">
    <property type="component" value="Chromosome 4"/>
</dbReference>
<proteinExistence type="predicted"/>
<reference evidence="2 3" key="1">
    <citation type="submission" date="2023-01" db="EMBL/GenBank/DDBJ databases">
        <authorList>
            <person name="Kreplak J."/>
        </authorList>
    </citation>
    <scope>NUCLEOTIDE SEQUENCE [LARGE SCALE GENOMIC DNA]</scope>
</reference>
<accession>A0AAV1AF63</accession>
<dbReference type="EMBL" id="OX451739">
    <property type="protein sequence ID" value="CAI8608208.1"/>
    <property type="molecule type" value="Genomic_DNA"/>
</dbReference>
<dbReference type="SUPFAM" id="SSF50129">
    <property type="entry name" value="GroES-like"/>
    <property type="match status" value="1"/>
</dbReference>
<evidence type="ECO:0000259" key="1">
    <source>
        <dbReference type="Pfam" id="PF08240"/>
    </source>
</evidence>
<feature type="domain" description="Alcohol dehydrogenase-like N-terminal" evidence="1">
    <location>
        <begin position="72"/>
        <end position="133"/>
    </location>
</feature>
<dbReference type="PANTHER" id="PTHR43677">
    <property type="entry name" value="SHORT-CHAIN DEHYDROGENASE/REDUCTASE"/>
    <property type="match status" value="1"/>
</dbReference>
<name>A0AAV1AF63_VICFA</name>